<dbReference type="EMBL" id="JAHLQT010028662">
    <property type="protein sequence ID" value="KAG7161954.1"/>
    <property type="molecule type" value="Genomic_DNA"/>
</dbReference>
<name>A0A8J5JVG2_HOMAM</name>
<reference evidence="2" key="1">
    <citation type="journal article" date="2021" name="Sci. Adv.">
        <title>The American lobster genome reveals insights on longevity, neural, and immune adaptations.</title>
        <authorList>
            <person name="Polinski J.M."/>
            <person name="Zimin A.V."/>
            <person name="Clark K.F."/>
            <person name="Kohn A.B."/>
            <person name="Sadowski N."/>
            <person name="Timp W."/>
            <person name="Ptitsyn A."/>
            <person name="Khanna P."/>
            <person name="Romanova D.Y."/>
            <person name="Williams P."/>
            <person name="Greenwood S.J."/>
            <person name="Moroz L.L."/>
            <person name="Walt D.R."/>
            <person name="Bodnar A.G."/>
        </authorList>
    </citation>
    <scope>NUCLEOTIDE SEQUENCE</scope>
    <source>
        <strain evidence="2">GMGI-L3</strain>
    </source>
</reference>
<proteinExistence type="predicted"/>
<dbReference type="PROSITE" id="PS50172">
    <property type="entry name" value="BRCT"/>
    <property type="match status" value="1"/>
</dbReference>
<keyword evidence="2" id="KW-0436">Ligase</keyword>
<feature type="domain" description="BRCT" evidence="1">
    <location>
        <begin position="88"/>
        <end position="111"/>
    </location>
</feature>
<dbReference type="InterPro" id="IPR036420">
    <property type="entry name" value="BRCT_dom_sf"/>
</dbReference>
<dbReference type="GO" id="GO:0016874">
    <property type="term" value="F:ligase activity"/>
    <property type="evidence" value="ECO:0007669"/>
    <property type="project" value="UniProtKB-KW"/>
</dbReference>
<protein>
    <submittedName>
        <fullName evidence="2">Putative DNA ligase IV-containing protein</fullName>
    </submittedName>
</protein>
<keyword evidence="3" id="KW-1185">Reference proteome</keyword>
<dbReference type="Proteomes" id="UP000747542">
    <property type="component" value="Unassembled WGS sequence"/>
</dbReference>
<comment type="caution">
    <text evidence="2">The sequence shown here is derived from an EMBL/GenBank/DDBJ whole genome shotgun (WGS) entry which is preliminary data.</text>
</comment>
<gene>
    <name evidence="2" type="ORF">Hamer_G028243</name>
</gene>
<dbReference type="AlphaFoldDB" id="A0A8J5JVG2"/>
<sequence length="116" mass="13905">MRDLFDIFGDSYTEPANKKSLKRVMDNMKKETNHTFWYFSVIKRSIILHHSCCDFMVALSLTPWTMLLMWFTEKKEHPTPSEMGGRHLVMSDWIYDCVEKGKLFEPRYYVPKLMLD</sequence>
<evidence type="ECO:0000259" key="1">
    <source>
        <dbReference type="PROSITE" id="PS50172"/>
    </source>
</evidence>
<evidence type="ECO:0000313" key="3">
    <source>
        <dbReference type="Proteomes" id="UP000747542"/>
    </source>
</evidence>
<accession>A0A8J5JVG2</accession>
<evidence type="ECO:0000313" key="2">
    <source>
        <dbReference type="EMBL" id="KAG7161954.1"/>
    </source>
</evidence>
<dbReference type="SUPFAM" id="SSF52113">
    <property type="entry name" value="BRCT domain"/>
    <property type="match status" value="1"/>
</dbReference>
<dbReference type="InterPro" id="IPR001357">
    <property type="entry name" value="BRCT_dom"/>
</dbReference>
<organism evidence="2 3">
    <name type="scientific">Homarus americanus</name>
    <name type="common">American lobster</name>
    <dbReference type="NCBI Taxonomy" id="6706"/>
    <lineage>
        <taxon>Eukaryota</taxon>
        <taxon>Metazoa</taxon>
        <taxon>Ecdysozoa</taxon>
        <taxon>Arthropoda</taxon>
        <taxon>Crustacea</taxon>
        <taxon>Multicrustacea</taxon>
        <taxon>Malacostraca</taxon>
        <taxon>Eumalacostraca</taxon>
        <taxon>Eucarida</taxon>
        <taxon>Decapoda</taxon>
        <taxon>Pleocyemata</taxon>
        <taxon>Astacidea</taxon>
        <taxon>Nephropoidea</taxon>
        <taxon>Nephropidae</taxon>
        <taxon>Homarus</taxon>
    </lineage>
</organism>